<dbReference type="EMBL" id="MWQO01000006">
    <property type="protein sequence ID" value="THD11852.1"/>
    <property type="molecule type" value="Genomic_DNA"/>
</dbReference>
<dbReference type="GO" id="GO:0008448">
    <property type="term" value="F:N-acetylglucosamine-6-phosphate deacetylase activity"/>
    <property type="evidence" value="ECO:0007669"/>
    <property type="project" value="InterPro"/>
</dbReference>
<evidence type="ECO:0000256" key="7">
    <source>
        <dbReference type="PIRSR" id="PIRSR038994-2"/>
    </source>
</evidence>
<dbReference type="PANTHER" id="PTHR11113">
    <property type="entry name" value="N-ACETYLGLUCOSAMINE-6-PHOSPHATE DEACETYLASE"/>
    <property type="match status" value="1"/>
</dbReference>
<evidence type="ECO:0000256" key="8">
    <source>
        <dbReference type="PIRSR" id="PIRSR038994-3"/>
    </source>
</evidence>
<organism evidence="10 11">
    <name type="scientific">Metallibacterium scheffleri</name>
    <dbReference type="NCBI Taxonomy" id="993689"/>
    <lineage>
        <taxon>Bacteria</taxon>
        <taxon>Pseudomonadati</taxon>
        <taxon>Pseudomonadota</taxon>
        <taxon>Gammaproteobacteria</taxon>
        <taxon>Lysobacterales</taxon>
        <taxon>Rhodanobacteraceae</taxon>
        <taxon>Metallibacterium</taxon>
    </lineage>
</organism>
<sequence>MQALINARVLTPRGLETGLSVRLQGDAIVDVTRAEQSLHDCELIDLDGLVLAPGFIDLQVNGGGDVLFNDAPNVEALRRIASAHRRFGTTGMLPTLISSDRDVLRAAIDAVRTAMATSVASLLGIHIEGPFIAAARKGVHDPRTFRDIDKADIDLMAAPGHGRTLLTLAPEQVDHARIAQLCQHGIIVAAGHTDASYEVTRAALDAGMSGFTHLFNAMSPLQGRAPGVVGAALEDRSSWCGIIVDGQHVHPAALRIALAAKPRGKVVLVTDAMPPVGGKRNDFRLGGRVITCRDGRCTTVDGVLAGSCLDMASAVRNTVHLLDVPLAEALRMASTYPAAVLGLDKSHGQIAAGYRADLVALDGALEVRSVWCGGIREQHVTAAARAN</sequence>
<gene>
    <name evidence="10" type="ORF">B1806_01890</name>
</gene>
<protein>
    <submittedName>
        <fullName evidence="10">N-acetylglucosamine-6-phosphate deacetylase</fullName>
    </submittedName>
</protein>
<dbReference type="GO" id="GO:0006046">
    <property type="term" value="P:N-acetylglucosamine catabolic process"/>
    <property type="evidence" value="ECO:0007669"/>
    <property type="project" value="TreeGrafter"/>
</dbReference>
<dbReference type="SUPFAM" id="SSF51338">
    <property type="entry name" value="Composite domain of metallo-dependent hydrolases"/>
    <property type="match status" value="1"/>
</dbReference>
<keyword evidence="2 8" id="KW-0479">Metal-binding</keyword>
<feature type="binding site" evidence="8">
    <location>
        <position position="192"/>
    </location>
    <ligand>
        <name>Zn(2+)</name>
        <dbReference type="ChEBI" id="CHEBI:29105"/>
    </ligand>
</feature>
<comment type="cofactor">
    <cofactor evidence="8">
        <name>a divalent metal cation</name>
        <dbReference type="ChEBI" id="CHEBI:60240"/>
    </cofactor>
    <text evidence="8">Binds 1 divalent metal cation per subunit.</text>
</comment>
<dbReference type="Gene3D" id="2.30.40.10">
    <property type="entry name" value="Urease, subunit C, domain 1"/>
    <property type="match status" value="1"/>
</dbReference>
<comment type="caution">
    <text evidence="10">The sequence shown here is derived from an EMBL/GenBank/DDBJ whole genome shotgun (WGS) entry which is preliminary data.</text>
</comment>
<dbReference type="InterPro" id="IPR003764">
    <property type="entry name" value="GlcNAc_6-P_deAcase"/>
</dbReference>
<dbReference type="NCBIfam" id="TIGR00221">
    <property type="entry name" value="nagA"/>
    <property type="match status" value="1"/>
</dbReference>
<comment type="similarity">
    <text evidence="1 5">Belongs to the metallo-dependent hydrolases superfamily. NagA family.</text>
</comment>
<evidence type="ECO:0000313" key="10">
    <source>
        <dbReference type="EMBL" id="THD11852.1"/>
    </source>
</evidence>
<dbReference type="PIRSF" id="PIRSF038994">
    <property type="entry name" value="NagA"/>
    <property type="match status" value="1"/>
</dbReference>
<feature type="binding site" evidence="7">
    <location>
        <position position="139"/>
    </location>
    <ligand>
        <name>substrate</name>
    </ligand>
</feature>
<evidence type="ECO:0000313" key="11">
    <source>
        <dbReference type="Proteomes" id="UP000307749"/>
    </source>
</evidence>
<feature type="active site" description="Proton donor/acceptor" evidence="6">
    <location>
        <position position="271"/>
    </location>
</feature>
<evidence type="ECO:0000256" key="5">
    <source>
        <dbReference type="PIRNR" id="PIRNR038994"/>
    </source>
</evidence>
<feature type="binding site" evidence="7">
    <location>
        <begin position="304"/>
        <end position="306"/>
    </location>
    <ligand>
        <name>substrate</name>
    </ligand>
</feature>
<dbReference type="STRING" id="993689.GCA_002077135_00825"/>
<dbReference type="Proteomes" id="UP000307749">
    <property type="component" value="Unassembled WGS sequence"/>
</dbReference>
<feature type="binding site" evidence="7">
    <location>
        <position position="224"/>
    </location>
    <ligand>
        <name>substrate</name>
    </ligand>
</feature>
<dbReference type="InterPro" id="IPR032466">
    <property type="entry name" value="Metal_Hydrolase"/>
</dbReference>
<evidence type="ECO:0000256" key="1">
    <source>
        <dbReference type="ARBA" id="ARBA00010716"/>
    </source>
</evidence>
<feature type="binding site" evidence="8">
    <location>
        <position position="213"/>
    </location>
    <ligand>
        <name>Zn(2+)</name>
        <dbReference type="ChEBI" id="CHEBI:29105"/>
    </ligand>
</feature>
<dbReference type="OrthoDB" id="9776488at2"/>
<dbReference type="AlphaFoldDB" id="A0A4S3KRZ3"/>
<dbReference type="InterPro" id="IPR006680">
    <property type="entry name" value="Amidohydro-rel"/>
</dbReference>
<dbReference type="InterPro" id="IPR011059">
    <property type="entry name" value="Metal-dep_hydrolase_composite"/>
</dbReference>
<feature type="binding site" evidence="8">
    <location>
        <position position="128"/>
    </location>
    <ligand>
        <name>Zn(2+)</name>
        <dbReference type="ChEBI" id="CHEBI:29105"/>
    </ligand>
</feature>
<dbReference type="SUPFAM" id="SSF51556">
    <property type="entry name" value="Metallo-dependent hydrolases"/>
    <property type="match status" value="1"/>
</dbReference>
<evidence type="ECO:0000259" key="9">
    <source>
        <dbReference type="Pfam" id="PF01979"/>
    </source>
</evidence>
<dbReference type="Pfam" id="PF01979">
    <property type="entry name" value="Amidohydro_1"/>
    <property type="match status" value="1"/>
</dbReference>
<keyword evidence="4 5" id="KW-0119">Carbohydrate metabolism</keyword>
<evidence type="ECO:0000256" key="3">
    <source>
        <dbReference type="ARBA" id="ARBA00022801"/>
    </source>
</evidence>
<dbReference type="RefSeq" id="WP_081126200.1">
    <property type="nucleotide sequence ID" value="NZ_LDOS01000001.1"/>
</dbReference>
<feature type="domain" description="Amidohydrolase-related" evidence="9">
    <location>
        <begin position="51"/>
        <end position="374"/>
    </location>
</feature>
<evidence type="ECO:0000256" key="6">
    <source>
        <dbReference type="PIRSR" id="PIRSR038994-1"/>
    </source>
</evidence>
<dbReference type="CDD" id="cd00854">
    <property type="entry name" value="NagA"/>
    <property type="match status" value="1"/>
</dbReference>
<proteinExistence type="inferred from homology"/>
<dbReference type="PANTHER" id="PTHR11113:SF14">
    <property type="entry name" value="N-ACETYLGLUCOSAMINE-6-PHOSPHATE DEACETYLASE"/>
    <property type="match status" value="1"/>
</dbReference>
<dbReference type="GO" id="GO:0046872">
    <property type="term" value="F:metal ion binding"/>
    <property type="evidence" value="ECO:0007669"/>
    <property type="project" value="UniProtKB-KW"/>
</dbReference>
<reference evidence="10 11" key="1">
    <citation type="submission" date="2017-02" db="EMBL/GenBank/DDBJ databases">
        <title>Whole genome sequencing of Metallibacterium scheffleri DSM 24874 (T).</title>
        <authorList>
            <person name="Kumar S."/>
            <person name="Patil P."/>
            <person name="Patil P.B."/>
        </authorList>
    </citation>
    <scope>NUCLEOTIDE SEQUENCE [LARGE SCALE GENOMIC DNA]</scope>
    <source>
        <strain evidence="10 11">DSM 24874</strain>
    </source>
</reference>
<dbReference type="FunFam" id="3.20.20.140:FF:000004">
    <property type="entry name" value="N-acetylglucosamine-6-phosphate deacetylase"/>
    <property type="match status" value="1"/>
</dbReference>
<dbReference type="Gene3D" id="3.20.20.140">
    <property type="entry name" value="Metal-dependent hydrolases"/>
    <property type="match status" value="1"/>
</dbReference>
<name>A0A4S3KRZ3_9GAMM</name>
<keyword evidence="3 5" id="KW-0378">Hydrolase</keyword>
<evidence type="ECO:0000256" key="4">
    <source>
        <dbReference type="ARBA" id="ARBA00023277"/>
    </source>
</evidence>
<accession>A0A4S3KRZ3</accession>
<evidence type="ECO:0000256" key="2">
    <source>
        <dbReference type="ARBA" id="ARBA00022723"/>
    </source>
</evidence>
<keyword evidence="11" id="KW-1185">Reference proteome</keyword>
<feature type="binding site" evidence="7">
    <location>
        <begin position="216"/>
        <end position="217"/>
    </location>
    <ligand>
        <name>substrate</name>
    </ligand>
</feature>
<feature type="binding site" evidence="7">
    <location>
        <position position="248"/>
    </location>
    <ligand>
        <name>substrate</name>
    </ligand>
</feature>